<accession>A0ABM5M7W4</accession>
<organism evidence="1 2">
    <name type="scientific">Francisella salina</name>
    <dbReference type="NCBI Taxonomy" id="573569"/>
    <lineage>
        <taxon>Bacteria</taxon>
        <taxon>Pseudomonadati</taxon>
        <taxon>Pseudomonadota</taxon>
        <taxon>Gammaproteobacteria</taxon>
        <taxon>Thiotrichales</taxon>
        <taxon>Francisellaceae</taxon>
        <taxon>Francisella</taxon>
    </lineage>
</organism>
<evidence type="ECO:0000313" key="2">
    <source>
        <dbReference type="Proteomes" id="UP000000490"/>
    </source>
</evidence>
<dbReference type="EMBL" id="CP002872">
    <property type="protein sequence ID" value="AEI35257.1"/>
    <property type="molecule type" value="Genomic_DNA"/>
</dbReference>
<reference evidence="1" key="1">
    <citation type="submission" date="2011-05" db="EMBL/GenBank/DDBJ databases">
        <authorList>
            <person name="Kuske C.R."/>
            <person name="Challacombe J.F."/>
            <person name="Siddaramappa S."/>
            <person name="Petersen J.M."/>
            <person name="Bruce D.C."/>
        </authorList>
    </citation>
    <scope>NUCLEOTIDE SEQUENCE</scope>
    <source>
        <strain evidence="1">TX077308</strain>
    </source>
</reference>
<proteinExistence type="predicted"/>
<keyword evidence="2" id="KW-1185">Reference proteome</keyword>
<protein>
    <submittedName>
        <fullName evidence="1">Uncharacterized protein</fullName>
    </submittedName>
</protein>
<sequence length="57" mass="6719">MLNKLYLTIYARLDTVTNTTKANIIADNNEDPDSLIKLTKRKYFIIKLLYHNTDYPI</sequence>
<evidence type="ECO:0000313" key="1">
    <source>
        <dbReference type="EMBL" id="AEI35257.1"/>
    </source>
</evidence>
<gene>
    <name evidence="1" type="ordered locus">F7308_0329</name>
</gene>
<dbReference type="Proteomes" id="UP000000490">
    <property type="component" value="Chromosome"/>
</dbReference>
<name>A0ABM5M7W4_FRAST</name>